<proteinExistence type="predicted"/>
<evidence type="ECO:0000256" key="1">
    <source>
        <dbReference type="SAM" id="MobiDB-lite"/>
    </source>
</evidence>
<reference evidence="3 4" key="1">
    <citation type="submission" date="2017-05" db="EMBL/GenBank/DDBJ databases">
        <title>Complete and WGS of Bordetella genogroups.</title>
        <authorList>
            <person name="Spilker T."/>
            <person name="Lipuma J."/>
        </authorList>
    </citation>
    <scope>NUCLEOTIDE SEQUENCE [LARGE SCALE GENOMIC DNA]</scope>
    <source>
        <strain evidence="3 4">AU3139</strain>
    </source>
</reference>
<accession>A0ABX4FHC7</accession>
<keyword evidence="4" id="KW-1185">Reference proteome</keyword>
<feature type="compositionally biased region" description="Pro residues" evidence="1">
    <location>
        <begin position="126"/>
        <end position="135"/>
    </location>
</feature>
<evidence type="ECO:0000313" key="3">
    <source>
        <dbReference type="EMBL" id="OZI81610.1"/>
    </source>
</evidence>
<keyword evidence="2" id="KW-1133">Transmembrane helix</keyword>
<evidence type="ECO:0000256" key="2">
    <source>
        <dbReference type="SAM" id="Phobius"/>
    </source>
</evidence>
<dbReference type="RefSeq" id="WP_033465852.1">
    <property type="nucleotide sequence ID" value="NZ_NEVV01000001.1"/>
</dbReference>
<feature type="compositionally biased region" description="Low complexity" evidence="1">
    <location>
        <begin position="136"/>
        <end position="156"/>
    </location>
</feature>
<comment type="caution">
    <text evidence="3">The sequence shown here is derived from an EMBL/GenBank/DDBJ whole genome shotgun (WGS) entry which is preliminary data.</text>
</comment>
<feature type="region of interest" description="Disordered" evidence="1">
    <location>
        <begin position="223"/>
        <end position="243"/>
    </location>
</feature>
<keyword evidence="2" id="KW-0472">Membrane</keyword>
<feature type="compositionally biased region" description="Low complexity" evidence="1">
    <location>
        <begin position="112"/>
        <end position="125"/>
    </location>
</feature>
<feature type="transmembrane region" description="Helical" evidence="2">
    <location>
        <begin position="55"/>
        <end position="74"/>
    </location>
</feature>
<evidence type="ECO:0000313" key="4">
    <source>
        <dbReference type="Proteomes" id="UP000216524"/>
    </source>
</evidence>
<organism evidence="3 4">
    <name type="scientific">Bordetella genomosp. 6</name>
    <dbReference type="NCBI Taxonomy" id="463024"/>
    <lineage>
        <taxon>Bacteria</taxon>
        <taxon>Pseudomonadati</taxon>
        <taxon>Pseudomonadota</taxon>
        <taxon>Betaproteobacteria</taxon>
        <taxon>Burkholderiales</taxon>
        <taxon>Alcaligenaceae</taxon>
        <taxon>Bordetella</taxon>
    </lineage>
</organism>
<dbReference type="EMBL" id="NEVV01000001">
    <property type="protein sequence ID" value="OZI81610.1"/>
    <property type="molecule type" value="Genomic_DNA"/>
</dbReference>
<keyword evidence="2" id="KW-0812">Transmembrane</keyword>
<gene>
    <name evidence="3" type="ORF">CAL23_07855</name>
</gene>
<sequence>MNPHLPPDDDDRDLRALYRELPRHEPDIMLDASIREQAQRAAEADRRARRPRATWHPAWAVAACVVAVSALFVFTDLEQYALQPAAEVELQAEQEAARATRDAVPEPPAPDPALAAPPSLGALAPAPAPALPPALAPEAARGAAAESSAQDAAPARRGYMPQRAAPAVRAEKQQQENLAASARQRDEPAYAQRVERIRALVRDGKRQEAAAEVLAWRHAVPGLTLPPDLEQLAPADPGGTPGQ</sequence>
<feature type="compositionally biased region" description="Basic and acidic residues" evidence="1">
    <location>
        <begin position="95"/>
        <end position="104"/>
    </location>
</feature>
<name>A0ABX4FHC7_9BORD</name>
<protein>
    <submittedName>
        <fullName evidence="3">Uncharacterized protein</fullName>
    </submittedName>
</protein>
<dbReference type="Proteomes" id="UP000216524">
    <property type="component" value="Unassembled WGS sequence"/>
</dbReference>
<feature type="region of interest" description="Disordered" evidence="1">
    <location>
        <begin position="93"/>
        <end position="191"/>
    </location>
</feature>